<feature type="disulfide bond" evidence="5">
    <location>
        <begin position="166"/>
        <end position="193"/>
    </location>
</feature>
<evidence type="ECO:0000256" key="2">
    <source>
        <dbReference type="ARBA" id="ARBA00022659"/>
    </source>
</evidence>
<evidence type="ECO:0000259" key="6">
    <source>
        <dbReference type="PROSITE" id="PS50923"/>
    </source>
</evidence>
<feature type="disulfide bond" evidence="5">
    <location>
        <begin position="199"/>
        <end position="242"/>
    </location>
</feature>
<sequence>MWIRRSIIGLPGVESLDKCTAFWQQFCTENAQFVKGFVHSENLVCSPLDRMRLSLILLFLHLWGHVEVSFSENVCSRLPNVPHSYVSENTKKVEYREGDVIHFTCETGYISGPTLRYICTNTGWESLRQGKCNLKPCELPEDVPNGYYEIIRGEELVFGTAIKYFCNLGYTMGDSDGTRTCQLDGWSSTVPVCETAEGCEKPPHLSNGDPKESSRLQYSHSERVEYICQDYYRMEGGPYKTCVNGQWTGEMRCLRIPCAVGVMDPNLQVTGLPQGNEAIRTGDTLHFRCADQYKLEGSEVIECLEIGYWNASFPSCSDECKVTRISDSVRITSHIQGNRLKKGQKLTFTCLRRNHFMQGNKTVECLANGQWSDPFPTCGDPVGCGKPQPLSDGDTKISTKRQYSHGERVEYICQNYYKMEGTPYKTCENGKWTGQMRCLKPCTVNREDMSKHNIQFRYVSDDKLYSEHNDVIEFICSRGRRVGSLEMRQTCIEGVMHLPTCQ</sequence>
<evidence type="ECO:0000313" key="7">
    <source>
        <dbReference type="Ensembl" id="ENSACLP00000037494.2"/>
    </source>
</evidence>
<feature type="domain" description="Sushi" evidence="6">
    <location>
        <begin position="256"/>
        <end position="318"/>
    </location>
</feature>
<dbReference type="Pfam" id="PF00084">
    <property type="entry name" value="Sushi"/>
    <property type="match status" value="6"/>
</dbReference>
<feature type="disulfide bond" evidence="5">
    <location>
        <begin position="289"/>
        <end position="316"/>
    </location>
</feature>
<protein>
    <recommendedName>
        <fullName evidence="6">Sushi domain-containing protein</fullName>
    </recommendedName>
</protein>
<dbReference type="InterPro" id="IPR035976">
    <property type="entry name" value="Sushi/SCR/CCP_sf"/>
</dbReference>
<feature type="domain" description="Sushi" evidence="6">
    <location>
        <begin position="135"/>
        <end position="195"/>
    </location>
</feature>
<keyword evidence="3" id="KW-0732">Signal</keyword>
<evidence type="ECO:0000256" key="5">
    <source>
        <dbReference type="PROSITE-ProRule" id="PRU00302"/>
    </source>
</evidence>
<evidence type="ECO:0000313" key="8">
    <source>
        <dbReference type="Proteomes" id="UP000265100"/>
    </source>
</evidence>
<reference evidence="8" key="2">
    <citation type="submission" date="2023-03" db="EMBL/GenBank/DDBJ databases">
        <authorList>
            <consortium name="Wellcome Sanger Institute Data Sharing"/>
        </authorList>
    </citation>
    <scope>NUCLEOTIDE SEQUENCE [LARGE SCALE GENOMIC DNA]</scope>
</reference>
<feature type="domain" description="Sushi" evidence="6">
    <location>
        <begin position="382"/>
        <end position="440"/>
    </location>
</feature>
<comment type="caution">
    <text evidence="5">Lacks conserved residue(s) required for the propagation of feature annotation.</text>
</comment>
<keyword evidence="4 5" id="KW-1015">Disulfide bond</keyword>
<evidence type="ECO:0000256" key="3">
    <source>
        <dbReference type="ARBA" id="ARBA00022729"/>
    </source>
</evidence>
<feature type="domain" description="Sushi" evidence="6">
    <location>
        <begin position="330"/>
        <end position="380"/>
    </location>
</feature>
<organism evidence="7 8">
    <name type="scientific">Astatotilapia calliptera</name>
    <name type="common">Eastern happy</name>
    <name type="synonym">Chromis callipterus</name>
    <dbReference type="NCBI Taxonomy" id="8154"/>
    <lineage>
        <taxon>Eukaryota</taxon>
        <taxon>Metazoa</taxon>
        <taxon>Chordata</taxon>
        <taxon>Craniata</taxon>
        <taxon>Vertebrata</taxon>
        <taxon>Euteleostomi</taxon>
        <taxon>Actinopterygii</taxon>
        <taxon>Neopterygii</taxon>
        <taxon>Teleostei</taxon>
        <taxon>Neoteleostei</taxon>
        <taxon>Acanthomorphata</taxon>
        <taxon>Ovalentaria</taxon>
        <taxon>Cichlomorphae</taxon>
        <taxon>Cichliformes</taxon>
        <taxon>Cichlidae</taxon>
        <taxon>African cichlids</taxon>
        <taxon>Pseudocrenilabrinae</taxon>
        <taxon>Haplochromini</taxon>
        <taxon>Astatotilapia</taxon>
    </lineage>
</organism>
<comment type="subcellular location">
    <subcellularLocation>
        <location evidence="1">Virion</location>
    </subcellularLocation>
</comment>
<dbReference type="CDD" id="cd00033">
    <property type="entry name" value="CCP"/>
    <property type="match status" value="6"/>
</dbReference>
<dbReference type="SMART" id="SM00032">
    <property type="entry name" value="CCP"/>
    <property type="match status" value="6"/>
</dbReference>
<feature type="domain" description="Sushi" evidence="6">
    <location>
        <begin position="73"/>
        <end position="134"/>
    </location>
</feature>
<accession>A0A3P8R7L9</accession>
<dbReference type="PANTHER" id="PTHR45785:SF2">
    <property type="entry name" value="COMPLEMENT FACTOR H-RELATED"/>
    <property type="match status" value="1"/>
</dbReference>
<dbReference type="PROSITE" id="PS50923">
    <property type="entry name" value="SUSHI"/>
    <property type="match status" value="6"/>
</dbReference>
<dbReference type="InterPro" id="IPR051503">
    <property type="entry name" value="ComplSys_Reg/VirEntry_Med"/>
</dbReference>
<reference evidence="7" key="4">
    <citation type="submission" date="2025-09" db="UniProtKB">
        <authorList>
            <consortium name="Ensembl"/>
        </authorList>
    </citation>
    <scope>IDENTIFICATION</scope>
</reference>
<dbReference type="Gene3D" id="2.10.70.10">
    <property type="entry name" value="Complement Module, domain 1"/>
    <property type="match status" value="7"/>
</dbReference>
<dbReference type="Bgee" id="ENSACLG00000025380">
    <property type="expression patterns" value="Expressed in liver"/>
</dbReference>
<keyword evidence="2 5" id="KW-0768">Sushi</keyword>
<dbReference type="Proteomes" id="UP000265100">
    <property type="component" value="Chromosome 17"/>
</dbReference>
<keyword evidence="8" id="KW-1185">Reference proteome</keyword>
<evidence type="ECO:0000256" key="1">
    <source>
        <dbReference type="ARBA" id="ARBA00004328"/>
    </source>
</evidence>
<dbReference type="Ensembl" id="ENSACLT00000038377.2">
    <property type="protein sequence ID" value="ENSACLP00000037494.2"/>
    <property type="gene ID" value="ENSACLG00000025380.2"/>
</dbReference>
<reference evidence="7" key="3">
    <citation type="submission" date="2025-08" db="UniProtKB">
        <authorList>
            <consortium name="Ensembl"/>
        </authorList>
    </citation>
    <scope>IDENTIFICATION</scope>
</reference>
<dbReference type="GeneTree" id="ENSGT00940000154386"/>
<dbReference type="STRING" id="8154.ENSACLP00000037494"/>
<feature type="domain" description="Sushi" evidence="6">
    <location>
        <begin position="197"/>
        <end position="255"/>
    </location>
</feature>
<dbReference type="SUPFAM" id="SSF57535">
    <property type="entry name" value="Complement control module/SCR domain"/>
    <property type="match status" value="7"/>
</dbReference>
<dbReference type="InterPro" id="IPR000436">
    <property type="entry name" value="Sushi_SCR_CCP_dom"/>
</dbReference>
<feature type="disulfide bond" evidence="5">
    <location>
        <begin position="105"/>
        <end position="132"/>
    </location>
</feature>
<name>A0A3P8R7L9_ASTCA</name>
<feature type="disulfide bond" evidence="5">
    <location>
        <begin position="384"/>
        <end position="427"/>
    </location>
</feature>
<dbReference type="AlphaFoldDB" id="A0A3P8R7L9"/>
<dbReference type="OMA" id="GHNRERY"/>
<dbReference type="PANTHER" id="PTHR45785">
    <property type="entry name" value="COMPLEMENT FACTOR H-RELATED"/>
    <property type="match status" value="1"/>
</dbReference>
<reference evidence="7 8" key="1">
    <citation type="submission" date="2018-05" db="EMBL/GenBank/DDBJ databases">
        <authorList>
            <person name="Datahose"/>
        </authorList>
    </citation>
    <scope>NUCLEOTIDE SEQUENCE</scope>
</reference>
<evidence type="ECO:0000256" key="4">
    <source>
        <dbReference type="ARBA" id="ARBA00023157"/>
    </source>
</evidence>
<proteinExistence type="predicted"/>